<dbReference type="CDD" id="cd03809">
    <property type="entry name" value="GT4_MtfB-like"/>
    <property type="match status" value="1"/>
</dbReference>
<dbReference type="PANTHER" id="PTHR46401">
    <property type="entry name" value="GLYCOSYLTRANSFERASE WBBK-RELATED"/>
    <property type="match status" value="1"/>
</dbReference>
<keyword evidence="1" id="KW-0808">Transferase</keyword>
<dbReference type="GO" id="GO:0009103">
    <property type="term" value="P:lipopolysaccharide biosynthetic process"/>
    <property type="evidence" value="ECO:0007669"/>
    <property type="project" value="TreeGrafter"/>
</dbReference>
<evidence type="ECO:0000313" key="4">
    <source>
        <dbReference type="EMBL" id="CAB4592987.1"/>
    </source>
</evidence>
<proteinExistence type="predicted"/>
<gene>
    <name evidence="4" type="ORF">UFOPK1722_01736</name>
</gene>
<evidence type="ECO:0000259" key="2">
    <source>
        <dbReference type="Pfam" id="PF00534"/>
    </source>
</evidence>
<dbReference type="Gene3D" id="3.40.50.2000">
    <property type="entry name" value="Glycogen Phosphorylase B"/>
    <property type="match status" value="2"/>
</dbReference>
<dbReference type="InterPro" id="IPR028098">
    <property type="entry name" value="Glyco_trans_4-like_N"/>
</dbReference>
<feature type="domain" description="Glycosyltransferase subfamily 4-like N-terminal" evidence="3">
    <location>
        <begin position="19"/>
        <end position="176"/>
    </location>
</feature>
<dbReference type="SUPFAM" id="SSF53756">
    <property type="entry name" value="UDP-Glycosyltransferase/glycogen phosphorylase"/>
    <property type="match status" value="1"/>
</dbReference>
<dbReference type="AlphaFoldDB" id="A0A6J6FVX0"/>
<accession>A0A6J6FVX0</accession>
<dbReference type="GO" id="GO:0016757">
    <property type="term" value="F:glycosyltransferase activity"/>
    <property type="evidence" value="ECO:0007669"/>
    <property type="project" value="InterPro"/>
</dbReference>
<dbReference type="Pfam" id="PF13439">
    <property type="entry name" value="Glyco_transf_4"/>
    <property type="match status" value="1"/>
</dbReference>
<sequence length="359" mass="39526">MQSPVRVAYTLEQCWHRVPGGTATSALRTAVALSDVPGVEVVGVAGRHRNPPKPSFVPSVNMRYMPLRAPYLYETWLRFGWPSVESVTGDVDVVHCTGFVPPPSKAPLVSTLHDVAWRHRPDHFTRHGVRVFERSLAEVRRRAELILCPSTVTMLDAERAGIPVERLRLVPWGVEASEVDEAQKAVVRTKYGLPGDYLLFVGTVEPRKNLRRLVEALERAECDLPLVVAGSVGWGDTGVEPSSRVQFIGFVPEAELPALYAAAAVFCYPSEREGFGMPVLEAMSYGTPVVTSMGTSTEEVAGGAAVLVDPFEVDDIARGVDEALGRRAELSLWGLRQAARRHWSETARLTVDAYREVMR</sequence>
<name>A0A6J6FVX0_9ZZZZ</name>
<dbReference type="InterPro" id="IPR001296">
    <property type="entry name" value="Glyco_trans_1"/>
</dbReference>
<evidence type="ECO:0000256" key="1">
    <source>
        <dbReference type="ARBA" id="ARBA00022679"/>
    </source>
</evidence>
<organism evidence="4">
    <name type="scientific">freshwater metagenome</name>
    <dbReference type="NCBI Taxonomy" id="449393"/>
    <lineage>
        <taxon>unclassified sequences</taxon>
        <taxon>metagenomes</taxon>
        <taxon>ecological metagenomes</taxon>
    </lineage>
</organism>
<reference evidence="4" key="1">
    <citation type="submission" date="2020-05" db="EMBL/GenBank/DDBJ databases">
        <authorList>
            <person name="Chiriac C."/>
            <person name="Salcher M."/>
            <person name="Ghai R."/>
            <person name="Kavagutti S V."/>
        </authorList>
    </citation>
    <scope>NUCLEOTIDE SEQUENCE</scope>
</reference>
<dbReference type="PANTHER" id="PTHR46401:SF2">
    <property type="entry name" value="GLYCOSYLTRANSFERASE WBBK-RELATED"/>
    <property type="match status" value="1"/>
</dbReference>
<evidence type="ECO:0000259" key="3">
    <source>
        <dbReference type="Pfam" id="PF13439"/>
    </source>
</evidence>
<dbReference type="Pfam" id="PF00534">
    <property type="entry name" value="Glycos_transf_1"/>
    <property type="match status" value="1"/>
</dbReference>
<protein>
    <submittedName>
        <fullName evidence="4">Unannotated protein</fullName>
    </submittedName>
</protein>
<dbReference type="EMBL" id="CAEZTS010000199">
    <property type="protein sequence ID" value="CAB4592987.1"/>
    <property type="molecule type" value="Genomic_DNA"/>
</dbReference>
<feature type="domain" description="Glycosyl transferase family 1" evidence="2">
    <location>
        <begin position="196"/>
        <end position="327"/>
    </location>
</feature>